<proteinExistence type="predicted"/>
<evidence type="ECO:0000313" key="2">
    <source>
        <dbReference type="Proteomes" id="UP001526076"/>
    </source>
</evidence>
<protein>
    <submittedName>
        <fullName evidence="1">Uncharacterized protein</fullName>
    </submittedName>
</protein>
<feature type="non-terminal residue" evidence="1">
    <location>
        <position position="1"/>
    </location>
</feature>
<comment type="caution">
    <text evidence="1">The sequence shown here is derived from an EMBL/GenBank/DDBJ whole genome shotgun (WGS) entry which is preliminary data.</text>
</comment>
<reference evidence="1 2" key="1">
    <citation type="submission" date="2022-10" db="EMBL/GenBank/DDBJ databases">
        <title>Comparative genomic study of S. anginosus.</title>
        <authorList>
            <person name="Prasad A."/>
            <person name="Ene A."/>
            <person name="Jablonska S."/>
            <person name="Du J."/>
            <person name="Wolfe A.J."/>
            <person name="Putonti C."/>
        </authorList>
    </citation>
    <scope>NUCLEOTIDE SEQUENCE [LARGE SCALE GENOMIC DNA]</scope>
    <source>
        <strain evidence="1 2">UMB9231</strain>
    </source>
</reference>
<sequence length="68" mass="7938">EGRKIMAIAKKCDRCGKFHDVYNENDDSNNINSLVPANADKYNKRYTQKIINLCPDCKDSFLKWLKNK</sequence>
<evidence type="ECO:0000313" key="1">
    <source>
        <dbReference type="EMBL" id="MCW1043260.1"/>
    </source>
</evidence>
<accession>A0ABT3ECU1</accession>
<organism evidence="1 2">
    <name type="scientific">Streptococcus anginosus</name>
    <dbReference type="NCBI Taxonomy" id="1328"/>
    <lineage>
        <taxon>Bacteria</taxon>
        <taxon>Bacillati</taxon>
        <taxon>Bacillota</taxon>
        <taxon>Bacilli</taxon>
        <taxon>Lactobacillales</taxon>
        <taxon>Streptococcaceae</taxon>
        <taxon>Streptococcus</taxon>
        <taxon>Streptococcus anginosus group</taxon>
    </lineage>
</organism>
<gene>
    <name evidence="1" type="ORF">OJ597_12860</name>
</gene>
<dbReference type="RefSeq" id="WP_264351294.1">
    <property type="nucleotide sequence ID" value="NZ_JAPAHU010000334.1"/>
</dbReference>
<dbReference type="Proteomes" id="UP001526076">
    <property type="component" value="Unassembled WGS sequence"/>
</dbReference>
<name>A0ABT3ECU1_STRAP</name>
<keyword evidence="2" id="KW-1185">Reference proteome</keyword>
<dbReference type="EMBL" id="JAPAHU010000334">
    <property type="protein sequence ID" value="MCW1043260.1"/>
    <property type="molecule type" value="Genomic_DNA"/>
</dbReference>